<evidence type="ECO:0000256" key="1">
    <source>
        <dbReference type="ARBA" id="ARBA00004651"/>
    </source>
</evidence>
<keyword evidence="5 6" id="KW-0472">Membrane</keyword>
<evidence type="ECO:0000256" key="3">
    <source>
        <dbReference type="ARBA" id="ARBA00022692"/>
    </source>
</evidence>
<feature type="transmembrane region" description="Helical" evidence="6">
    <location>
        <begin position="153"/>
        <end position="173"/>
    </location>
</feature>
<keyword evidence="3 6" id="KW-0812">Transmembrane</keyword>
<comment type="caution">
    <text evidence="7">The sequence shown here is derived from an EMBL/GenBank/DDBJ whole genome shotgun (WGS) entry which is preliminary data.</text>
</comment>
<dbReference type="RefSeq" id="WP_367778900.1">
    <property type="nucleotide sequence ID" value="NZ_JBFMIA010000003.1"/>
</dbReference>
<evidence type="ECO:0000313" key="7">
    <source>
        <dbReference type="EMBL" id="MEW9501429.1"/>
    </source>
</evidence>
<keyword evidence="8" id="KW-1185">Reference proteome</keyword>
<feature type="transmembrane region" description="Helical" evidence="6">
    <location>
        <begin position="185"/>
        <end position="204"/>
    </location>
</feature>
<comment type="subcellular location">
    <subcellularLocation>
        <location evidence="1">Cell membrane</location>
        <topology evidence="1">Multi-pass membrane protein</topology>
    </subcellularLocation>
</comment>
<gene>
    <name evidence="7" type="primary">ctaG</name>
    <name evidence="7" type="ORF">AB1471_06390</name>
</gene>
<evidence type="ECO:0000256" key="5">
    <source>
        <dbReference type="ARBA" id="ARBA00023136"/>
    </source>
</evidence>
<dbReference type="Proteomes" id="UP001556040">
    <property type="component" value="Unassembled WGS sequence"/>
</dbReference>
<feature type="transmembrane region" description="Helical" evidence="6">
    <location>
        <begin position="122"/>
        <end position="141"/>
    </location>
</feature>
<feature type="transmembrane region" description="Helical" evidence="6">
    <location>
        <begin position="44"/>
        <end position="62"/>
    </location>
</feature>
<feature type="transmembrane region" description="Helical" evidence="6">
    <location>
        <begin position="82"/>
        <end position="102"/>
    </location>
</feature>
<proteinExistence type="predicted"/>
<name>A0ABV3Q2D0_9BACL</name>
<evidence type="ECO:0000313" key="8">
    <source>
        <dbReference type="Proteomes" id="UP001556040"/>
    </source>
</evidence>
<feature type="transmembrane region" description="Helical" evidence="6">
    <location>
        <begin position="12"/>
        <end position="32"/>
    </location>
</feature>
<keyword evidence="4 6" id="KW-1133">Transmembrane helix</keyword>
<dbReference type="InterPro" id="IPR019108">
    <property type="entry name" value="Caa3_assmbl_CtaG-rel"/>
</dbReference>
<dbReference type="EMBL" id="JBFMIA010000003">
    <property type="protein sequence ID" value="MEW9501429.1"/>
    <property type="molecule type" value="Genomic_DNA"/>
</dbReference>
<dbReference type="NCBIfam" id="TIGR02737">
    <property type="entry name" value="caa3_CtaG"/>
    <property type="match status" value="1"/>
</dbReference>
<organism evidence="7 8">
    <name type="scientific">Jeotgalibacillus marinus</name>
    <dbReference type="NCBI Taxonomy" id="86667"/>
    <lineage>
        <taxon>Bacteria</taxon>
        <taxon>Bacillati</taxon>
        <taxon>Bacillota</taxon>
        <taxon>Bacilli</taxon>
        <taxon>Bacillales</taxon>
        <taxon>Caryophanaceae</taxon>
        <taxon>Jeotgalibacillus</taxon>
    </lineage>
</organism>
<reference evidence="7 8" key="1">
    <citation type="journal article" date="1979" name="Int. J. Syst. Evol. Microbiol.">
        <title>Bacillus globisporus subsp. marinus subsp. nov.</title>
        <authorList>
            <person name="Liu H."/>
        </authorList>
    </citation>
    <scope>NUCLEOTIDE SEQUENCE [LARGE SCALE GENOMIC DNA]</scope>
    <source>
        <strain evidence="7 8">DSM 1297</strain>
    </source>
</reference>
<evidence type="ECO:0000256" key="4">
    <source>
        <dbReference type="ARBA" id="ARBA00022989"/>
    </source>
</evidence>
<dbReference type="InterPro" id="IPR014108">
    <property type="entry name" value="Caa3-assmbl_CtaG"/>
</dbReference>
<dbReference type="Pfam" id="PF09678">
    <property type="entry name" value="Caa3_CtaG"/>
    <property type="match status" value="1"/>
</dbReference>
<accession>A0ABV3Q2D0</accession>
<sequence>MSIQIFGFRALWSPYFLISMVVLTVLFFLLATKWRHRFQDNEPLTIKQIILFSTAMLLTYIVKGSPIDLLAHILFSVHMIQMAIIFLVIPPLLIVAIPSYMWKALIKQPFIRPVVTFFTKPILALLLFNGMFSFYHIPVIFDTIKVDMLLHEGYMSLLFIFALFMWWPLVNRLEDEYRLSGLKKIGYIFADGILLTPACALIIFSDAPMYDTFYNGGAWLQAMALCVPAGTLDGLKSIGITGPELFSNMPPLEDQQLGGVVMKIIQEIVYGVVLAQVFFEWVRREKEEEPSLDAAFYETKKVYN</sequence>
<keyword evidence="2" id="KW-1003">Cell membrane</keyword>
<evidence type="ECO:0000256" key="6">
    <source>
        <dbReference type="SAM" id="Phobius"/>
    </source>
</evidence>
<evidence type="ECO:0000256" key="2">
    <source>
        <dbReference type="ARBA" id="ARBA00022475"/>
    </source>
</evidence>
<protein>
    <submittedName>
        <fullName evidence="7">Cytochrome c oxidase assembly factor CtaG</fullName>
    </submittedName>
</protein>